<dbReference type="EMBL" id="JAJVDC020000214">
    <property type="protein sequence ID" value="KAL1618228.1"/>
    <property type="molecule type" value="Genomic_DNA"/>
</dbReference>
<evidence type="ECO:0000256" key="1">
    <source>
        <dbReference type="SAM" id="MobiDB-lite"/>
    </source>
</evidence>
<organism evidence="2 3">
    <name type="scientific">Neofusicoccum ribis</name>
    <dbReference type="NCBI Taxonomy" id="45134"/>
    <lineage>
        <taxon>Eukaryota</taxon>
        <taxon>Fungi</taxon>
        <taxon>Dikarya</taxon>
        <taxon>Ascomycota</taxon>
        <taxon>Pezizomycotina</taxon>
        <taxon>Dothideomycetes</taxon>
        <taxon>Dothideomycetes incertae sedis</taxon>
        <taxon>Botryosphaeriales</taxon>
        <taxon>Botryosphaeriaceae</taxon>
        <taxon>Neofusicoccum</taxon>
    </lineage>
</organism>
<proteinExistence type="predicted"/>
<keyword evidence="3" id="KW-1185">Reference proteome</keyword>
<reference evidence="2 3" key="1">
    <citation type="submission" date="2024-02" db="EMBL/GenBank/DDBJ databases">
        <title>De novo assembly and annotation of 12 fungi associated with fruit tree decline syndrome in Ontario, Canada.</title>
        <authorList>
            <person name="Sulman M."/>
            <person name="Ellouze W."/>
            <person name="Ilyukhin E."/>
        </authorList>
    </citation>
    <scope>NUCLEOTIDE SEQUENCE [LARGE SCALE GENOMIC DNA]</scope>
    <source>
        <strain evidence="2 3">M1-105</strain>
    </source>
</reference>
<feature type="compositionally biased region" description="Low complexity" evidence="1">
    <location>
        <begin position="212"/>
        <end position="231"/>
    </location>
</feature>
<feature type="region of interest" description="Disordered" evidence="1">
    <location>
        <begin position="205"/>
        <end position="265"/>
    </location>
</feature>
<gene>
    <name evidence="2" type="ORF">SLS56_010661</name>
</gene>
<sequence length="282" mass="31561">MPGVRNWSRRQRADLLKGPKATVELDAGEGKPRTIISVPRAALMAFSTVAADLLQDEQYKNVLLPQGMAAPAALRYVIEWIPRACDSADFMPIKRKEDFKHNVRICQAALSLGVTEALTTVGGWMNLRISDFEKRPWSWDHTLDALLVLPKDCALIYRLIEKVARARRRDILPPEFVAHLQAFLDICPELDQRFRLEDNPLMKQQQELQRCSSDSTTLSDRSSSNNGSSDGVGLDGAPKRSRGGRRNRRHGGSSNSNSPTAFNYDNGRVLTDADVDFLMGRL</sequence>
<evidence type="ECO:0000313" key="2">
    <source>
        <dbReference type="EMBL" id="KAL1618228.1"/>
    </source>
</evidence>
<protein>
    <submittedName>
        <fullName evidence="2">Uncharacterized protein</fullName>
    </submittedName>
</protein>
<evidence type="ECO:0000313" key="3">
    <source>
        <dbReference type="Proteomes" id="UP001521116"/>
    </source>
</evidence>
<feature type="compositionally biased region" description="Basic residues" evidence="1">
    <location>
        <begin position="239"/>
        <end position="251"/>
    </location>
</feature>
<name>A0ABR3SDS7_9PEZI</name>
<accession>A0ABR3SDS7</accession>
<dbReference type="Proteomes" id="UP001521116">
    <property type="component" value="Unassembled WGS sequence"/>
</dbReference>
<comment type="caution">
    <text evidence="2">The sequence shown here is derived from an EMBL/GenBank/DDBJ whole genome shotgun (WGS) entry which is preliminary data.</text>
</comment>